<feature type="domain" description="RCK C-terminal" evidence="8">
    <location>
        <begin position="141"/>
        <end position="223"/>
    </location>
</feature>
<accession>A0A921E924</accession>
<dbReference type="InterPro" id="IPR003148">
    <property type="entry name" value="RCK_N"/>
</dbReference>
<dbReference type="SUPFAM" id="SSF116726">
    <property type="entry name" value="TrkA C-terminal domain-like"/>
    <property type="match status" value="2"/>
</dbReference>
<evidence type="ECO:0000313" key="10">
    <source>
        <dbReference type="Proteomes" id="UP000711407"/>
    </source>
</evidence>
<keyword evidence="4" id="KW-0630">Potassium</keyword>
<dbReference type="InterPro" id="IPR006036">
    <property type="entry name" value="K_uptake_TrkA"/>
</dbReference>
<dbReference type="PANTHER" id="PTHR43833:SF5">
    <property type="entry name" value="TRK SYSTEM POTASSIUM UPTAKE PROTEIN TRKA"/>
    <property type="match status" value="1"/>
</dbReference>
<keyword evidence="2" id="KW-0813">Transport</keyword>
<evidence type="ECO:0000256" key="2">
    <source>
        <dbReference type="ARBA" id="ARBA00022448"/>
    </source>
</evidence>
<dbReference type="PANTHER" id="PTHR43833">
    <property type="entry name" value="POTASSIUM CHANNEL PROTEIN 2-RELATED-RELATED"/>
    <property type="match status" value="1"/>
</dbReference>
<reference evidence="9" key="2">
    <citation type="submission" date="2021-09" db="EMBL/GenBank/DDBJ databases">
        <authorList>
            <person name="Gilroy R."/>
        </authorList>
    </citation>
    <scope>NUCLEOTIDE SEQUENCE</scope>
    <source>
        <strain evidence="9">4100</strain>
    </source>
</reference>
<dbReference type="GO" id="GO:0005886">
    <property type="term" value="C:plasma membrane"/>
    <property type="evidence" value="ECO:0007669"/>
    <property type="project" value="InterPro"/>
</dbReference>
<feature type="domain" description="RCK N-terminal" evidence="7">
    <location>
        <begin position="1"/>
        <end position="121"/>
    </location>
</feature>
<dbReference type="NCBIfam" id="NF007039">
    <property type="entry name" value="PRK09496.3-2"/>
    <property type="match status" value="1"/>
</dbReference>
<comment type="caution">
    <text evidence="9">The sequence shown here is derived from an EMBL/GenBank/DDBJ whole genome shotgun (WGS) entry which is preliminary data.</text>
</comment>
<evidence type="ECO:0000259" key="8">
    <source>
        <dbReference type="PROSITE" id="PS51202"/>
    </source>
</evidence>
<dbReference type="InterPro" id="IPR006037">
    <property type="entry name" value="RCK_C"/>
</dbReference>
<dbReference type="PROSITE" id="PS51201">
    <property type="entry name" value="RCK_N"/>
    <property type="match status" value="2"/>
</dbReference>
<evidence type="ECO:0000256" key="6">
    <source>
        <dbReference type="ARBA" id="ARBA00023065"/>
    </source>
</evidence>
<protein>
    <recommendedName>
        <fullName evidence="1">Trk system potassium uptake protein TrkA</fullName>
    </recommendedName>
</protein>
<keyword evidence="3" id="KW-0633">Potassium transport</keyword>
<organism evidence="9 10">
    <name type="scientific">Candidatus Amulumruptor caecigallinarius</name>
    <dbReference type="NCBI Taxonomy" id="2109911"/>
    <lineage>
        <taxon>Bacteria</taxon>
        <taxon>Pseudomonadati</taxon>
        <taxon>Bacteroidota</taxon>
        <taxon>Bacteroidia</taxon>
        <taxon>Bacteroidales</taxon>
        <taxon>Muribaculaceae</taxon>
        <taxon>Candidatus Amulumruptor</taxon>
    </lineage>
</organism>
<dbReference type="SUPFAM" id="SSF51735">
    <property type="entry name" value="NAD(P)-binding Rossmann-fold domains"/>
    <property type="match status" value="2"/>
</dbReference>
<dbReference type="InterPro" id="IPR036291">
    <property type="entry name" value="NAD(P)-bd_dom_sf"/>
</dbReference>
<evidence type="ECO:0000256" key="4">
    <source>
        <dbReference type="ARBA" id="ARBA00022958"/>
    </source>
</evidence>
<dbReference type="AlphaFoldDB" id="A0A921E924"/>
<evidence type="ECO:0000259" key="7">
    <source>
        <dbReference type="PROSITE" id="PS51201"/>
    </source>
</evidence>
<dbReference type="GO" id="GO:0015079">
    <property type="term" value="F:potassium ion transmembrane transporter activity"/>
    <property type="evidence" value="ECO:0007669"/>
    <property type="project" value="InterPro"/>
</dbReference>
<evidence type="ECO:0000256" key="1">
    <source>
        <dbReference type="ARBA" id="ARBA00017378"/>
    </source>
</evidence>
<sequence length="444" mass="49417">MKIIIAGAGEVGTHLAKMLSSEDQDIMVIDKDAARLEVLDANYNLMTHKGSPISFDAQRESGVDDCNLFIAVTPSETDNILACQIAKKLGADRTVARIDNYEYLREKNRGFFDDRGVDFLIYPELLAAHEIMTALERSWARHWFELHDGQLILIGVKIRDNAPVIGMQLRDMTASNHNVHVAAIKRNHETIIPRGDDCIESGDIIYFTTTKDHVKDIRYMCGKKDSVIRRVLIMGGSRIAMRFANLASDRFKIKLIEINRSRCDKVAEKCENIRVVHGDARDIDTLRDQGIQEFDAFVALTDSSEANILTCLSAKELGVEKTIAEVEDIQFISQAENLNIGTIINKKLIASSKIFQILLDADTDTARCLALADAEVAELEVHKGAKVIGTPVYKLKLPRDITLAGMIRGGHGMLISGQTELQEGDHVLVFTLGGAIHKLDKLFY</sequence>
<feature type="domain" description="RCK C-terminal" evidence="8">
    <location>
        <begin position="364"/>
        <end position="444"/>
    </location>
</feature>
<dbReference type="EMBL" id="DYXT01000034">
    <property type="protein sequence ID" value="HJE39395.1"/>
    <property type="molecule type" value="Genomic_DNA"/>
</dbReference>
<keyword evidence="5" id="KW-0520">NAD</keyword>
<dbReference type="PROSITE" id="PS51202">
    <property type="entry name" value="RCK_C"/>
    <property type="match status" value="2"/>
</dbReference>
<feature type="domain" description="RCK N-terminal" evidence="7">
    <location>
        <begin position="228"/>
        <end position="345"/>
    </location>
</feature>
<dbReference type="Pfam" id="PF02254">
    <property type="entry name" value="TrkA_N"/>
    <property type="match status" value="2"/>
</dbReference>
<evidence type="ECO:0000313" key="9">
    <source>
        <dbReference type="EMBL" id="HJE39395.1"/>
    </source>
</evidence>
<dbReference type="Gene3D" id="3.40.50.720">
    <property type="entry name" value="NAD(P)-binding Rossmann-like Domain"/>
    <property type="match status" value="2"/>
</dbReference>
<keyword evidence="6" id="KW-0406">Ion transport</keyword>
<name>A0A921E924_9BACT</name>
<dbReference type="InterPro" id="IPR050721">
    <property type="entry name" value="Trk_Ktr_HKT_K-transport"/>
</dbReference>
<evidence type="ECO:0000256" key="3">
    <source>
        <dbReference type="ARBA" id="ARBA00022538"/>
    </source>
</evidence>
<dbReference type="Gene3D" id="3.30.70.1450">
    <property type="entry name" value="Regulator of K+ conductance, C-terminal domain"/>
    <property type="match status" value="2"/>
</dbReference>
<evidence type="ECO:0000256" key="5">
    <source>
        <dbReference type="ARBA" id="ARBA00023027"/>
    </source>
</evidence>
<dbReference type="PRINTS" id="PR00335">
    <property type="entry name" value="KUPTAKETRKA"/>
</dbReference>
<dbReference type="NCBIfam" id="NF007038">
    <property type="entry name" value="PRK09496.2-6"/>
    <property type="match status" value="1"/>
</dbReference>
<dbReference type="InterPro" id="IPR036721">
    <property type="entry name" value="RCK_C_sf"/>
</dbReference>
<dbReference type="Pfam" id="PF02080">
    <property type="entry name" value="TrkA_C"/>
    <property type="match status" value="2"/>
</dbReference>
<dbReference type="Proteomes" id="UP000711407">
    <property type="component" value="Unassembled WGS sequence"/>
</dbReference>
<gene>
    <name evidence="9" type="primary">trkA</name>
    <name evidence="9" type="ORF">K8V47_06530</name>
</gene>
<reference evidence="9" key="1">
    <citation type="journal article" date="2021" name="PeerJ">
        <title>Extensive microbial diversity within the chicken gut microbiome revealed by metagenomics and culture.</title>
        <authorList>
            <person name="Gilroy R."/>
            <person name="Ravi A."/>
            <person name="Getino M."/>
            <person name="Pursley I."/>
            <person name="Horton D.L."/>
            <person name="Alikhan N.F."/>
            <person name="Baker D."/>
            <person name="Gharbi K."/>
            <person name="Hall N."/>
            <person name="Watson M."/>
            <person name="Adriaenssens E.M."/>
            <person name="Foster-Nyarko E."/>
            <person name="Jarju S."/>
            <person name="Secka A."/>
            <person name="Antonio M."/>
            <person name="Oren A."/>
            <person name="Chaudhuri R.R."/>
            <person name="La Ragione R."/>
            <person name="Hildebrand F."/>
            <person name="Pallen M.J."/>
        </authorList>
    </citation>
    <scope>NUCLEOTIDE SEQUENCE</scope>
    <source>
        <strain evidence="9">4100</strain>
    </source>
</reference>
<proteinExistence type="predicted"/>